<dbReference type="AlphaFoldDB" id="A0A1T2L8J9"/>
<evidence type="ECO:0000313" key="2">
    <source>
        <dbReference type="Proteomes" id="UP000191110"/>
    </source>
</evidence>
<gene>
    <name evidence="1" type="ORF">BOW53_03960</name>
</gene>
<sequence length="61" mass="6883">MVLQFRSRQVGIDSGANSVSLTGYAIDGDEVVEQDAIETLIAWPRGNRSNKNVDSYNRRRR</sequence>
<dbReference type="Proteomes" id="UP000191110">
    <property type="component" value="Unassembled WGS sequence"/>
</dbReference>
<name>A0A1T2L8J9_9GAMM</name>
<dbReference type="RefSeq" id="WP_078482787.1">
    <property type="nucleotide sequence ID" value="NZ_MPRL01000010.1"/>
</dbReference>
<proteinExistence type="predicted"/>
<protein>
    <submittedName>
        <fullName evidence="1">Uncharacterized protein</fullName>
    </submittedName>
</protein>
<evidence type="ECO:0000313" key="1">
    <source>
        <dbReference type="EMBL" id="OOZ41411.1"/>
    </source>
</evidence>
<comment type="caution">
    <text evidence="1">The sequence shown here is derived from an EMBL/GenBank/DDBJ whole genome shotgun (WGS) entry which is preliminary data.</text>
</comment>
<accession>A0A1T2L8J9</accession>
<reference evidence="1 2" key="1">
    <citation type="submission" date="2016-11" db="EMBL/GenBank/DDBJ databases">
        <title>Mixed transmission modes and dynamic genome evolution in an obligate animal-bacterial symbiosis.</title>
        <authorList>
            <person name="Russell S.L."/>
            <person name="Corbett-Detig R.B."/>
            <person name="Cavanaugh C.M."/>
        </authorList>
    </citation>
    <scope>NUCLEOTIDE SEQUENCE [LARGE SCALE GENOMIC DNA]</scope>
    <source>
        <strain evidence="1">Sveles-Q1</strain>
    </source>
</reference>
<organism evidence="1 2">
    <name type="scientific">Solemya pervernicosa gill symbiont</name>
    <dbReference type="NCBI Taxonomy" id="642797"/>
    <lineage>
        <taxon>Bacteria</taxon>
        <taxon>Pseudomonadati</taxon>
        <taxon>Pseudomonadota</taxon>
        <taxon>Gammaproteobacteria</taxon>
        <taxon>sulfur-oxidizing symbionts</taxon>
    </lineage>
</organism>
<keyword evidence="2" id="KW-1185">Reference proteome</keyword>
<dbReference type="EMBL" id="MPRL01000010">
    <property type="protein sequence ID" value="OOZ41411.1"/>
    <property type="molecule type" value="Genomic_DNA"/>
</dbReference>